<feature type="binding site" evidence="12">
    <location>
        <position position="40"/>
    </location>
    <ligand>
        <name>a divalent metal cation</name>
        <dbReference type="ChEBI" id="CHEBI:60240"/>
    </ligand>
</feature>
<dbReference type="GO" id="GO:0032299">
    <property type="term" value="C:ribonuclease H2 complex"/>
    <property type="evidence" value="ECO:0007669"/>
    <property type="project" value="TreeGrafter"/>
</dbReference>
<evidence type="ECO:0000256" key="1">
    <source>
        <dbReference type="ARBA" id="ARBA00000077"/>
    </source>
</evidence>
<comment type="similarity">
    <text evidence="5 13">Belongs to the RNase HII family.</text>
</comment>
<feature type="binding site" evidence="12">
    <location>
        <position position="131"/>
    </location>
    <ligand>
        <name>a divalent metal cation</name>
        <dbReference type="ChEBI" id="CHEBI:60240"/>
    </ligand>
</feature>
<dbReference type="NCBIfam" id="NF000595">
    <property type="entry name" value="PRK00015.1-3"/>
    <property type="match status" value="1"/>
</dbReference>
<evidence type="ECO:0000256" key="9">
    <source>
        <dbReference type="ARBA" id="ARBA00022759"/>
    </source>
</evidence>
<dbReference type="EMBL" id="DRUY01000261">
    <property type="protein sequence ID" value="HHI66439.1"/>
    <property type="molecule type" value="Genomic_DNA"/>
</dbReference>
<comment type="cofactor">
    <cofactor evidence="12">
        <name>Mn(2+)</name>
        <dbReference type="ChEBI" id="CHEBI:29035"/>
    </cofactor>
    <cofactor evidence="12">
        <name>Mg(2+)</name>
        <dbReference type="ChEBI" id="CHEBI:18420"/>
    </cofactor>
    <text evidence="12">Manganese or magnesium. Binds 1 divalent metal ion per monomer in the absence of substrate. May bind a second metal ion after substrate binding.</text>
</comment>
<evidence type="ECO:0000256" key="2">
    <source>
        <dbReference type="ARBA" id="ARBA00001946"/>
    </source>
</evidence>
<keyword evidence="10 12" id="KW-0378">Hydrolase</keyword>
<gene>
    <name evidence="15" type="ORF">ENL70_07850</name>
</gene>
<evidence type="ECO:0000256" key="11">
    <source>
        <dbReference type="ARBA" id="ARBA00023211"/>
    </source>
</evidence>
<dbReference type="GO" id="GO:0003723">
    <property type="term" value="F:RNA binding"/>
    <property type="evidence" value="ECO:0007669"/>
    <property type="project" value="UniProtKB-UniRule"/>
</dbReference>
<evidence type="ECO:0000256" key="6">
    <source>
        <dbReference type="ARBA" id="ARBA00022490"/>
    </source>
</evidence>
<keyword evidence="8 12" id="KW-0479">Metal-binding</keyword>
<dbReference type="InterPro" id="IPR001352">
    <property type="entry name" value="RNase_HII/HIII"/>
</dbReference>
<organism evidence="15">
    <name type="scientific">Thermodesulfobium narugense</name>
    <dbReference type="NCBI Taxonomy" id="184064"/>
    <lineage>
        <taxon>Bacteria</taxon>
        <taxon>Pseudomonadati</taxon>
        <taxon>Thermodesulfobiota</taxon>
        <taxon>Thermodesulfobiia</taxon>
        <taxon>Thermodesulfobiales</taxon>
        <taxon>Thermodesulfobiaceae</taxon>
        <taxon>Thermodesulfobium</taxon>
    </lineage>
</organism>
<feature type="domain" description="RNase H type-2" evidence="14">
    <location>
        <begin position="33"/>
        <end position="223"/>
    </location>
</feature>
<comment type="function">
    <text evidence="3 13">Endonuclease that specifically degrades the RNA of RNA-DNA hybrids.</text>
</comment>
<keyword evidence="6" id="KW-0963">Cytoplasm</keyword>
<dbReference type="Gene3D" id="3.30.420.10">
    <property type="entry name" value="Ribonuclease H-like superfamily/Ribonuclease H"/>
    <property type="match status" value="1"/>
</dbReference>
<dbReference type="InterPro" id="IPR036397">
    <property type="entry name" value="RNaseH_sf"/>
</dbReference>
<dbReference type="PANTHER" id="PTHR10954">
    <property type="entry name" value="RIBONUCLEASE H2 SUBUNIT A"/>
    <property type="match status" value="1"/>
</dbReference>
<dbReference type="CDD" id="cd07182">
    <property type="entry name" value="RNase_HII_bacteria_HII_like"/>
    <property type="match status" value="1"/>
</dbReference>
<dbReference type="InterPro" id="IPR012337">
    <property type="entry name" value="RNaseH-like_sf"/>
</dbReference>
<comment type="cofactor">
    <cofactor evidence="2">
        <name>Mg(2+)</name>
        <dbReference type="ChEBI" id="CHEBI:18420"/>
    </cofactor>
</comment>
<dbReference type="SUPFAM" id="SSF53098">
    <property type="entry name" value="Ribonuclease H-like"/>
    <property type="match status" value="1"/>
</dbReference>
<evidence type="ECO:0000256" key="12">
    <source>
        <dbReference type="PROSITE-ProRule" id="PRU01319"/>
    </source>
</evidence>
<comment type="caution">
    <text evidence="15">The sequence shown here is derived from an EMBL/GenBank/DDBJ whole genome shotgun (WGS) entry which is preliminary data.</text>
</comment>
<keyword evidence="9 12" id="KW-0255">Endonuclease</keyword>
<dbReference type="InterPro" id="IPR022898">
    <property type="entry name" value="RNase_HII"/>
</dbReference>
<dbReference type="GO" id="GO:0004523">
    <property type="term" value="F:RNA-DNA hybrid ribonuclease activity"/>
    <property type="evidence" value="ECO:0007669"/>
    <property type="project" value="UniProtKB-UniRule"/>
</dbReference>
<evidence type="ECO:0000256" key="10">
    <source>
        <dbReference type="ARBA" id="ARBA00022801"/>
    </source>
</evidence>
<dbReference type="GO" id="GO:0046872">
    <property type="term" value="F:metal ion binding"/>
    <property type="evidence" value="ECO:0007669"/>
    <property type="project" value="UniProtKB-KW"/>
</dbReference>
<sequence length="223" mass="25736">MGFCPKTEYYWKGLVYYLATWKDRFDPSIIDFFPSLGIDEVGRGALAGPLVVGAVYFDKDCEIDGLKDSKLLGDVERRKLCEIIKRKASYWSIGWAYHWEIDKLNIYSALVLACKRSILNLNFFPNTIFFDGSLKLKTFPLKHIVFPKADNLVPSVAAASIIAKVARDDYMINIARFYPDYHFDLHKGYGTKSHIEILKKIGLSKIHRKTFCKFLNKQRSLFE</sequence>
<evidence type="ECO:0000256" key="8">
    <source>
        <dbReference type="ARBA" id="ARBA00022723"/>
    </source>
</evidence>
<dbReference type="PROSITE" id="PS51975">
    <property type="entry name" value="RNASE_H_2"/>
    <property type="match status" value="1"/>
</dbReference>
<comment type="catalytic activity">
    <reaction evidence="1 12 13">
        <text>Endonucleolytic cleavage to 5'-phosphomonoester.</text>
        <dbReference type="EC" id="3.1.26.4"/>
    </reaction>
</comment>
<keyword evidence="11" id="KW-0464">Manganese</keyword>
<dbReference type="GO" id="GO:0005737">
    <property type="term" value="C:cytoplasm"/>
    <property type="evidence" value="ECO:0007669"/>
    <property type="project" value="UniProtKB-SubCell"/>
</dbReference>
<evidence type="ECO:0000313" key="15">
    <source>
        <dbReference type="EMBL" id="HHI66439.1"/>
    </source>
</evidence>
<name>A0A7C5KCZ0_9BACT</name>
<evidence type="ECO:0000256" key="13">
    <source>
        <dbReference type="RuleBase" id="RU003515"/>
    </source>
</evidence>
<protein>
    <recommendedName>
        <fullName evidence="13">Ribonuclease</fullName>
        <ecNumber evidence="13">3.1.26.4</ecNumber>
    </recommendedName>
</protein>
<evidence type="ECO:0000256" key="4">
    <source>
        <dbReference type="ARBA" id="ARBA00004496"/>
    </source>
</evidence>
<dbReference type="Pfam" id="PF01351">
    <property type="entry name" value="RNase_HII"/>
    <property type="match status" value="1"/>
</dbReference>
<evidence type="ECO:0000256" key="7">
    <source>
        <dbReference type="ARBA" id="ARBA00022722"/>
    </source>
</evidence>
<dbReference type="InterPro" id="IPR024567">
    <property type="entry name" value="RNase_HII/HIII_dom"/>
</dbReference>
<dbReference type="GO" id="GO:0006298">
    <property type="term" value="P:mismatch repair"/>
    <property type="evidence" value="ECO:0007669"/>
    <property type="project" value="TreeGrafter"/>
</dbReference>
<comment type="subcellular location">
    <subcellularLocation>
        <location evidence="4">Cytoplasm</location>
    </subcellularLocation>
</comment>
<dbReference type="PANTHER" id="PTHR10954:SF18">
    <property type="entry name" value="RIBONUCLEASE HII"/>
    <property type="match status" value="1"/>
</dbReference>
<dbReference type="GO" id="GO:0043137">
    <property type="term" value="P:DNA replication, removal of RNA primer"/>
    <property type="evidence" value="ECO:0007669"/>
    <property type="project" value="TreeGrafter"/>
</dbReference>
<proteinExistence type="inferred from homology"/>
<keyword evidence="7 12" id="KW-0540">Nuclease</keyword>
<evidence type="ECO:0000256" key="3">
    <source>
        <dbReference type="ARBA" id="ARBA00004065"/>
    </source>
</evidence>
<evidence type="ECO:0000256" key="5">
    <source>
        <dbReference type="ARBA" id="ARBA00007383"/>
    </source>
</evidence>
<dbReference type="EC" id="3.1.26.4" evidence="13"/>
<evidence type="ECO:0000259" key="14">
    <source>
        <dbReference type="PROSITE" id="PS51975"/>
    </source>
</evidence>
<reference evidence="15" key="1">
    <citation type="journal article" date="2020" name="mSystems">
        <title>Genome- and Community-Level Interaction Insights into Carbon Utilization and Element Cycling Functions of Hydrothermarchaeota in Hydrothermal Sediment.</title>
        <authorList>
            <person name="Zhou Z."/>
            <person name="Liu Y."/>
            <person name="Xu W."/>
            <person name="Pan J."/>
            <person name="Luo Z.H."/>
            <person name="Li M."/>
        </authorList>
    </citation>
    <scope>NUCLEOTIDE SEQUENCE [LARGE SCALE GENOMIC DNA]</scope>
    <source>
        <strain evidence="15">SpSt-1019</strain>
    </source>
</reference>
<dbReference type="AlphaFoldDB" id="A0A7C5KCZ0"/>
<feature type="binding site" evidence="12">
    <location>
        <position position="39"/>
    </location>
    <ligand>
        <name>a divalent metal cation</name>
        <dbReference type="ChEBI" id="CHEBI:60240"/>
    </ligand>
</feature>
<accession>A0A7C5KCZ0</accession>